<dbReference type="InterPro" id="IPR050559">
    <property type="entry name" value="P-Pant_transferase_sf"/>
</dbReference>
<dbReference type="SUPFAM" id="SSF56214">
    <property type="entry name" value="4'-phosphopantetheinyl transferase"/>
    <property type="match status" value="2"/>
</dbReference>
<comment type="similarity">
    <text evidence="1">Belongs to the P-Pant transferase superfamily. Gsp/Sfp/HetI/AcpT family.</text>
</comment>
<accession>A0A7C4LJZ3</accession>
<dbReference type="EMBL" id="DSVQ01000003">
    <property type="protein sequence ID" value="HGT37818.1"/>
    <property type="molecule type" value="Genomic_DNA"/>
</dbReference>
<organism evidence="5">
    <name type="scientific">Schlesneria paludicola</name>
    <dbReference type="NCBI Taxonomy" id="360056"/>
    <lineage>
        <taxon>Bacteria</taxon>
        <taxon>Pseudomonadati</taxon>
        <taxon>Planctomycetota</taxon>
        <taxon>Planctomycetia</taxon>
        <taxon>Planctomycetales</taxon>
        <taxon>Planctomycetaceae</taxon>
        <taxon>Schlesneria</taxon>
    </lineage>
</organism>
<proteinExistence type="inferred from homology"/>
<reference evidence="5" key="1">
    <citation type="journal article" date="2020" name="mSystems">
        <title>Genome- and Community-Level Interaction Insights into Carbon Utilization and Element Cycling Functions of Hydrothermarchaeota in Hydrothermal Sediment.</title>
        <authorList>
            <person name="Zhou Z."/>
            <person name="Liu Y."/>
            <person name="Xu W."/>
            <person name="Pan J."/>
            <person name="Luo Z.H."/>
            <person name="Li M."/>
        </authorList>
    </citation>
    <scope>NUCLEOTIDE SEQUENCE [LARGE SCALE GENOMIC DNA]</scope>
    <source>
        <strain evidence="5">SpSt-508</strain>
    </source>
</reference>
<dbReference type="Pfam" id="PF01648">
    <property type="entry name" value="ACPS"/>
    <property type="match status" value="1"/>
</dbReference>
<dbReference type="InterPro" id="IPR055066">
    <property type="entry name" value="AASDHPPT_N"/>
</dbReference>
<dbReference type="InterPro" id="IPR008278">
    <property type="entry name" value="4-PPantetheinyl_Trfase_dom"/>
</dbReference>
<dbReference type="GO" id="GO:0000287">
    <property type="term" value="F:magnesium ion binding"/>
    <property type="evidence" value="ECO:0007669"/>
    <property type="project" value="InterPro"/>
</dbReference>
<evidence type="ECO:0000256" key="1">
    <source>
        <dbReference type="ARBA" id="ARBA00010990"/>
    </source>
</evidence>
<dbReference type="InterPro" id="IPR037143">
    <property type="entry name" value="4-PPantetheinyl_Trfase_dom_sf"/>
</dbReference>
<evidence type="ECO:0000259" key="4">
    <source>
        <dbReference type="Pfam" id="PF22624"/>
    </source>
</evidence>
<sequence>MTDGVTAEQRGLSSDSAWPAWPMTRWPVFADPSHPRVFEGAESPAGEPTSALDPAGIHLLRLWLPDWFDCSQAALYVLSEDERYRAARFVSAAIRLRFVACRFALRCCLAQLLACPAGEIRFGYGAQGKPYVLVPSPTRLSFNVSHSHDLAVIALGWGCELGVDVERIEGRETWRVIAGRLLAPSEQLQLDHLPTELQSLAFYRIWTCKEAYLKGTGQGMTIPLRRFAVCADPRQPPRLLEVLDQPQETGRWHLHAVQPWAGFVAAAIWEGFEAPVHCWTWHPPTQPIDCDR</sequence>
<dbReference type="Pfam" id="PF22624">
    <property type="entry name" value="AASDHPPT_N"/>
    <property type="match status" value="1"/>
</dbReference>
<evidence type="ECO:0000259" key="3">
    <source>
        <dbReference type="Pfam" id="PF01648"/>
    </source>
</evidence>
<dbReference type="GO" id="GO:0019878">
    <property type="term" value="P:lysine biosynthetic process via aminoadipic acid"/>
    <property type="evidence" value="ECO:0007669"/>
    <property type="project" value="TreeGrafter"/>
</dbReference>
<protein>
    <submittedName>
        <fullName evidence="5">4'-phosphopantetheinyl transferase superfamily protein</fullName>
    </submittedName>
</protein>
<evidence type="ECO:0000256" key="2">
    <source>
        <dbReference type="ARBA" id="ARBA00022679"/>
    </source>
</evidence>
<gene>
    <name evidence="5" type="ORF">ENS64_00900</name>
</gene>
<feature type="domain" description="4'-phosphopantetheinyl transferase N-terminal" evidence="4">
    <location>
        <begin position="72"/>
        <end position="154"/>
    </location>
</feature>
<evidence type="ECO:0000313" key="5">
    <source>
        <dbReference type="EMBL" id="HGT37818.1"/>
    </source>
</evidence>
<dbReference type="GO" id="GO:0008897">
    <property type="term" value="F:holo-[acyl-carrier-protein] synthase activity"/>
    <property type="evidence" value="ECO:0007669"/>
    <property type="project" value="InterPro"/>
</dbReference>
<keyword evidence="2 5" id="KW-0808">Transferase</keyword>
<dbReference type="GO" id="GO:0005829">
    <property type="term" value="C:cytosol"/>
    <property type="evidence" value="ECO:0007669"/>
    <property type="project" value="TreeGrafter"/>
</dbReference>
<feature type="domain" description="4'-phosphopantetheinyl transferase" evidence="3">
    <location>
        <begin position="161"/>
        <end position="261"/>
    </location>
</feature>
<dbReference type="AlphaFoldDB" id="A0A7C4LJZ3"/>
<comment type="caution">
    <text evidence="5">The sequence shown here is derived from an EMBL/GenBank/DDBJ whole genome shotgun (WGS) entry which is preliminary data.</text>
</comment>
<dbReference type="Gene3D" id="3.90.470.20">
    <property type="entry name" value="4'-phosphopantetheinyl transferase domain"/>
    <property type="match status" value="2"/>
</dbReference>
<dbReference type="PANTHER" id="PTHR12215">
    <property type="entry name" value="PHOSPHOPANTETHEINE TRANSFERASE"/>
    <property type="match status" value="1"/>
</dbReference>
<name>A0A7C4LJZ3_9PLAN</name>
<dbReference type="PANTHER" id="PTHR12215:SF10">
    <property type="entry name" value="L-AMINOADIPATE-SEMIALDEHYDE DEHYDROGENASE-PHOSPHOPANTETHEINYL TRANSFERASE"/>
    <property type="match status" value="1"/>
</dbReference>